<sequence>MDIDAMKKNWDALNERLENRETVNNEAIKKLLSQKAIGGYDKIRNKEKGNLYAMILFAIIFPIQYATGAIQHWYSFAVIETLIVGLFFYTLFVLKAFPKSEDYRSGVIGLQKNIARYQKLYTFNAPVMVSVIGIALILFFSLEGKGFQSDTFHQGIFLFAIAFVVASASWGYKKTKKELAEINENLKELSQFEAE</sequence>
<name>A0AC61RKG0_9BACT</name>
<proteinExistence type="predicted"/>
<protein>
    <submittedName>
        <fullName evidence="1">Uncharacterized protein</fullName>
    </submittedName>
</protein>
<keyword evidence="2" id="KW-1185">Reference proteome</keyword>
<organism evidence="1 2">
    <name type="scientific">Lepagella muris</name>
    <dbReference type="NCBI Taxonomy" id="3032870"/>
    <lineage>
        <taxon>Bacteria</taxon>
        <taxon>Pseudomonadati</taxon>
        <taxon>Bacteroidota</taxon>
        <taxon>Bacteroidia</taxon>
        <taxon>Bacteroidales</taxon>
        <taxon>Muribaculaceae</taxon>
        <taxon>Lepagella</taxon>
    </lineage>
</organism>
<dbReference type="EMBL" id="SRYB01000002">
    <property type="protein sequence ID" value="TGY80653.1"/>
    <property type="molecule type" value="Genomic_DNA"/>
</dbReference>
<reference evidence="1" key="1">
    <citation type="submission" date="2019-04" db="EMBL/GenBank/DDBJ databases">
        <title>Microbes associate with the intestines of laboratory mice.</title>
        <authorList>
            <person name="Navarre W."/>
            <person name="Wong E."/>
            <person name="Huang K."/>
            <person name="Tropini C."/>
            <person name="Ng K."/>
            <person name="Yu B."/>
        </authorList>
    </citation>
    <scope>NUCLEOTIDE SEQUENCE</scope>
    <source>
        <strain evidence="1">NM04_E33</strain>
    </source>
</reference>
<dbReference type="Proteomes" id="UP000306319">
    <property type="component" value="Unassembled WGS sequence"/>
</dbReference>
<accession>A0AC61RKG0</accession>
<evidence type="ECO:0000313" key="1">
    <source>
        <dbReference type="EMBL" id="TGY80653.1"/>
    </source>
</evidence>
<comment type="caution">
    <text evidence="1">The sequence shown here is derived from an EMBL/GenBank/DDBJ whole genome shotgun (WGS) entry which is preliminary data.</text>
</comment>
<gene>
    <name evidence="1" type="ORF">E5331_02730</name>
</gene>
<evidence type="ECO:0000313" key="2">
    <source>
        <dbReference type="Proteomes" id="UP000306319"/>
    </source>
</evidence>